<comment type="caution">
    <text evidence="2">The sequence shown here is derived from an EMBL/GenBank/DDBJ whole genome shotgun (WGS) entry which is preliminary data.</text>
</comment>
<name>A0A4Y9FV77_9MICO</name>
<gene>
    <name evidence="2" type="ORF">E4U02_08670</name>
</gene>
<dbReference type="PROSITE" id="PS51747">
    <property type="entry name" value="CYT_DCMP_DEAMINASES_2"/>
    <property type="match status" value="1"/>
</dbReference>
<dbReference type="InterPro" id="IPR016193">
    <property type="entry name" value="Cytidine_deaminase-like"/>
</dbReference>
<dbReference type="RefSeq" id="WP_135114449.1">
    <property type="nucleotide sequence ID" value="NZ_JADGLL010000018.1"/>
</dbReference>
<evidence type="ECO:0000313" key="2">
    <source>
        <dbReference type="EMBL" id="TFU32790.1"/>
    </source>
</evidence>
<proteinExistence type="predicted"/>
<dbReference type="Pfam" id="PF00383">
    <property type="entry name" value="dCMP_cyt_deam_1"/>
    <property type="match status" value="1"/>
</dbReference>
<accession>A0A4Y9FV77</accession>
<dbReference type="AlphaFoldDB" id="A0A4Y9FV77"/>
<protein>
    <submittedName>
        <fullName evidence="2">Nucleoside deaminase</fullName>
    </submittedName>
</protein>
<organism evidence="2 3">
    <name type="scientific">Microbacterium paludicola</name>
    <dbReference type="NCBI Taxonomy" id="300019"/>
    <lineage>
        <taxon>Bacteria</taxon>
        <taxon>Bacillati</taxon>
        <taxon>Actinomycetota</taxon>
        <taxon>Actinomycetes</taxon>
        <taxon>Micrococcales</taxon>
        <taxon>Microbacteriaceae</taxon>
        <taxon>Microbacterium</taxon>
    </lineage>
</organism>
<dbReference type="OrthoDB" id="9802676at2"/>
<dbReference type="GO" id="GO:0003824">
    <property type="term" value="F:catalytic activity"/>
    <property type="evidence" value="ECO:0007669"/>
    <property type="project" value="InterPro"/>
</dbReference>
<dbReference type="InterPro" id="IPR002125">
    <property type="entry name" value="CMP_dCMP_dom"/>
</dbReference>
<dbReference type="Proteomes" id="UP000298358">
    <property type="component" value="Unassembled WGS sequence"/>
</dbReference>
<dbReference type="SUPFAM" id="SSF53927">
    <property type="entry name" value="Cytidine deaminase-like"/>
    <property type="match status" value="1"/>
</dbReference>
<reference evidence="2 3" key="1">
    <citation type="submission" date="2019-03" db="EMBL/GenBank/DDBJ databases">
        <title>Diversity of the mouse oral microbiome.</title>
        <authorList>
            <person name="Joseph S."/>
            <person name="Aduse-Opoku J."/>
            <person name="Curtis M."/>
            <person name="Wade W."/>
            <person name="Hashim A."/>
        </authorList>
    </citation>
    <scope>NUCLEOTIDE SEQUENCE [LARGE SCALE GENOMIC DNA]</scope>
    <source>
        <strain evidence="2 3">P1012</strain>
    </source>
</reference>
<evidence type="ECO:0000259" key="1">
    <source>
        <dbReference type="PROSITE" id="PS51747"/>
    </source>
</evidence>
<dbReference type="EMBL" id="SPQB01000018">
    <property type="protein sequence ID" value="TFU32790.1"/>
    <property type="molecule type" value="Genomic_DNA"/>
</dbReference>
<evidence type="ECO:0000313" key="3">
    <source>
        <dbReference type="Proteomes" id="UP000298358"/>
    </source>
</evidence>
<dbReference type="CDD" id="cd01285">
    <property type="entry name" value="nucleoside_deaminase"/>
    <property type="match status" value="1"/>
</dbReference>
<feature type="domain" description="CMP/dCMP-type deaminase" evidence="1">
    <location>
        <begin position="30"/>
        <end position="159"/>
    </location>
</feature>
<keyword evidence="3" id="KW-1185">Reference proteome</keyword>
<sequence length="208" mass="22613">MDFPPLSNSFTVSLPEWIRDELANVPDVIPDRDERMALVNRLADRNWREGNGGPFAALIAETDTGRIVSVGVNVVLATNISLGHAEVTAIGMAQTRLGAWDLGGVRADGTPQPAHELLVNWRPCVQCYGAAMWSGIRTLVLAGSGPECEELTTFDEGPMIDDWAAAFEDRGIRVIEGIRREEAVDVFRAYRDAVDGGTVTVYNARSGE</sequence>
<dbReference type="Gene3D" id="3.40.140.10">
    <property type="entry name" value="Cytidine Deaminase, domain 2"/>
    <property type="match status" value="1"/>
</dbReference>